<dbReference type="NCBIfam" id="TIGR02454">
    <property type="entry name" value="ECF_T_CbiQ"/>
    <property type="match status" value="1"/>
</dbReference>
<organism evidence="7 8">
    <name type="scientific">Lachnoclostridium phytofermentans (strain ATCC 700394 / DSM 18823 / ISDg)</name>
    <name type="common">Clostridium phytofermentans</name>
    <dbReference type="NCBI Taxonomy" id="357809"/>
    <lineage>
        <taxon>Bacteria</taxon>
        <taxon>Bacillati</taxon>
        <taxon>Bacillota</taxon>
        <taxon>Clostridia</taxon>
        <taxon>Lachnospirales</taxon>
        <taxon>Lachnospiraceae</taxon>
    </lineage>
</organism>
<dbReference type="AlphaFoldDB" id="A9KJS3"/>
<dbReference type="HOGENOM" id="CLU_056469_1_2_9"/>
<evidence type="ECO:0000256" key="2">
    <source>
        <dbReference type="ARBA" id="ARBA00022475"/>
    </source>
</evidence>
<protein>
    <submittedName>
        <fullName evidence="7">Cobalt ABC transporter, inner membrane subunit CbiQ</fullName>
    </submittedName>
</protein>
<name>A9KJS3_LACP7</name>
<dbReference type="STRING" id="357809.Cphy_0691"/>
<feature type="transmembrane region" description="Helical" evidence="6">
    <location>
        <begin position="128"/>
        <end position="149"/>
    </location>
</feature>
<dbReference type="CDD" id="cd16914">
    <property type="entry name" value="EcfT"/>
    <property type="match status" value="1"/>
</dbReference>
<dbReference type="RefSeq" id="WP_012198721.1">
    <property type="nucleotide sequence ID" value="NC_010001.1"/>
</dbReference>
<feature type="transmembrane region" description="Helical" evidence="6">
    <location>
        <begin position="155"/>
        <end position="177"/>
    </location>
</feature>
<feature type="transmembrane region" description="Helical" evidence="6">
    <location>
        <begin position="52"/>
        <end position="72"/>
    </location>
</feature>
<dbReference type="InterPro" id="IPR003339">
    <property type="entry name" value="ABC/ECF_trnsptr_transmembrane"/>
</dbReference>
<dbReference type="GO" id="GO:0043190">
    <property type="term" value="C:ATP-binding cassette (ABC) transporter complex"/>
    <property type="evidence" value="ECO:0007669"/>
    <property type="project" value="InterPro"/>
</dbReference>
<evidence type="ECO:0000256" key="1">
    <source>
        <dbReference type="ARBA" id="ARBA00004651"/>
    </source>
</evidence>
<feature type="transmembrane region" description="Helical" evidence="6">
    <location>
        <begin position="30"/>
        <end position="46"/>
    </location>
</feature>
<dbReference type="GO" id="GO:0006824">
    <property type="term" value="P:cobalt ion transport"/>
    <property type="evidence" value="ECO:0007669"/>
    <property type="project" value="InterPro"/>
</dbReference>
<keyword evidence="8" id="KW-1185">Reference proteome</keyword>
<evidence type="ECO:0000256" key="5">
    <source>
        <dbReference type="ARBA" id="ARBA00023136"/>
    </source>
</evidence>
<evidence type="ECO:0000256" key="3">
    <source>
        <dbReference type="ARBA" id="ARBA00022692"/>
    </source>
</evidence>
<evidence type="ECO:0000256" key="4">
    <source>
        <dbReference type="ARBA" id="ARBA00022989"/>
    </source>
</evidence>
<keyword evidence="3 6" id="KW-0812">Transmembrane</keyword>
<sequence>MSKINQAIYNIHEINELADRKNLVNLVHPLIKLLVTISYLICVISFDKYDFIGLFPMLLYPLLIHYMAELSIKSSLKKILIILPLICLVGIANPFLDHSKIYEVFGITITGGMISLVTLVLKGLYSLLASYLLIATTGIEGVCYALSLLHIPDIIVTQIFLVYRYMFVLMNEANAVIEAYSLRAPKENGIHYKVWGTFLGQLLLRSFDRAEKLYDSMQLRGFHKKIFYAKSQKFNKKDFIYLLVSLMIIICLRILNV</sequence>
<dbReference type="KEGG" id="cpy:Cphy_0691"/>
<feature type="transmembrane region" description="Helical" evidence="6">
    <location>
        <begin position="79"/>
        <end position="96"/>
    </location>
</feature>
<dbReference type="EMBL" id="CP000885">
    <property type="protein sequence ID" value="ABX41078.1"/>
    <property type="molecule type" value="Genomic_DNA"/>
</dbReference>
<feature type="transmembrane region" description="Helical" evidence="6">
    <location>
        <begin position="102"/>
        <end position="121"/>
    </location>
</feature>
<keyword evidence="5 6" id="KW-0472">Membrane</keyword>
<dbReference type="PANTHER" id="PTHR34857:SF2">
    <property type="entry name" value="SLL0384 PROTEIN"/>
    <property type="match status" value="1"/>
</dbReference>
<dbReference type="OrthoDB" id="8585740at2"/>
<dbReference type="InterPro" id="IPR051611">
    <property type="entry name" value="ECF_transporter_component"/>
</dbReference>
<accession>A9KJS3</accession>
<evidence type="ECO:0000313" key="7">
    <source>
        <dbReference type="EMBL" id="ABX41078.1"/>
    </source>
</evidence>
<dbReference type="Pfam" id="PF02361">
    <property type="entry name" value="CbiQ"/>
    <property type="match status" value="1"/>
</dbReference>
<keyword evidence="2" id="KW-1003">Cell membrane</keyword>
<dbReference type="PANTHER" id="PTHR34857">
    <property type="entry name" value="SLL0384 PROTEIN"/>
    <property type="match status" value="1"/>
</dbReference>
<evidence type="ECO:0000313" key="8">
    <source>
        <dbReference type="Proteomes" id="UP000000370"/>
    </source>
</evidence>
<evidence type="ECO:0000256" key="6">
    <source>
        <dbReference type="SAM" id="Phobius"/>
    </source>
</evidence>
<keyword evidence="4 6" id="KW-1133">Transmembrane helix</keyword>
<dbReference type="InterPro" id="IPR012809">
    <property type="entry name" value="ECF_CbiQ"/>
</dbReference>
<feature type="transmembrane region" description="Helical" evidence="6">
    <location>
        <begin position="239"/>
        <end position="255"/>
    </location>
</feature>
<dbReference type="eggNOG" id="COG0619">
    <property type="taxonomic scope" value="Bacteria"/>
</dbReference>
<proteinExistence type="predicted"/>
<gene>
    <name evidence="7" type="ordered locus">Cphy_0691</name>
</gene>
<comment type="subcellular location">
    <subcellularLocation>
        <location evidence="1">Cell membrane</location>
        <topology evidence="1">Multi-pass membrane protein</topology>
    </subcellularLocation>
</comment>
<dbReference type="Proteomes" id="UP000000370">
    <property type="component" value="Chromosome"/>
</dbReference>
<reference evidence="8" key="1">
    <citation type="submission" date="2007-11" db="EMBL/GenBank/DDBJ databases">
        <title>Complete genome sequence of Clostridium phytofermentans ISDg.</title>
        <authorList>
            <person name="Leschine S.B."/>
            <person name="Warnick T.A."/>
            <person name="Blanchard J.L."/>
            <person name="Schnell D.J."/>
            <person name="Petit E.L."/>
            <person name="LaTouf W.G."/>
            <person name="Copeland A."/>
            <person name="Lucas S."/>
            <person name="Lapidus A."/>
            <person name="Barry K."/>
            <person name="Glavina del Rio T."/>
            <person name="Dalin E."/>
            <person name="Tice H."/>
            <person name="Pitluck S."/>
            <person name="Kiss H."/>
            <person name="Brettin T."/>
            <person name="Bruce D."/>
            <person name="Detter J.C."/>
            <person name="Han C."/>
            <person name="Kuske C."/>
            <person name="Schmutz J."/>
            <person name="Larimer F."/>
            <person name="Land M."/>
            <person name="Hauser L."/>
            <person name="Kyrpides N."/>
            <person name="Kim E.A."/>
            <person name="Richardson P."/>
        </authorList>
    </citation>
    <scope>NUCLEOTIDE SEQUENCE [LARGE SCALE GENOMIC DNA]</scope>
    <source>
        <strain evidence="8">ATCC 700394 / DSM 18823 / ISDg</strain>
    </source>
</reference>